<organism evidence="1 2">
    <name type="scientific">Scutellospora calospora</name>
    <dbReference type="NCBI Taxonomy" id="85575"/>
    <lineage>
        <taxon>Eukaryota</taxon>
        <taxon>Fungi</taxon>
        <taxon>Fungi incertae sedis</taxon>
        <taxon>Mucoromycota</taxon>
        <taxon>Glomeromycotina</taxon>
        <taxon>Glomeromycetes</taxon>
        <taxon>Diversisporales</taxon>
        <taxon>Gigasporaceae</taxon>
        <taxon>Scutellospora</taxon>
    </lineage>
</organism>
<comment type="caution">
    <text evidence="1">The sequence shown here is derived from an EMBL/GenBank/DDBJ whole genome shotgun (WGS) entry which is preliminary data.</text>
</comment>
<evidence type="ECO:0000313" key="1">
    <source>
        <dbReference type="EMBL" id="CAG8668274.1"/>
    </source>
</evidence>
<name>A0ACA9NNE2_9GLOM</name>
<dbReference type="EMBL" id="CAJVPM010028010">
    <property type="protein sequence ID" value="CAG8668274.1"/>
    <property type="molecule type" value="Genomic_DNA"/>
</dbReference>
<gene>
    <name evidence="1" type="ORF">SCALOS_LOCUS9281</name>
</gene>
<feature type="non-terminal residue" evidence="1">
    <location>
        <position position="1"/>
    </location>
</feature>
<evidence type="ECO:0000313" key="2">
    <source>
        <dbReference type="Proteomes" id="UP000789860"/>
    </source>
</evidence>
<sequence length="77" mass="9201">LTNFYNKNDTSIPKEIVLFVPLLEPLHVALNTKEQIMKMYYLFFEKLFYFVFGKQKVLAKKPKLWRTNLILELAFTA</sequence>
<dbReference type="Proteomes" id="UP000789860">
    <property type="component" value="Unassembled WGS sequence"/>
</dbReference>
<accession>A0ACA9NNE2</accession>
<reference evidence="1" key="1">
    <citation type="submission" date="2021-06" db="EMBL/GenBank/DDBJ databases">
        <authorList>
            <person name="Kallberg Y."/>
            <person name="Tangrot J."/>
            <person name="Rosling A."/>
        </authorList>
    </citation>
    <scope>NUCLEOTIDE SEQUENCE</scope>
    <source>
        <strain evidence="1">AU212A</strain>
    </source>
</reference>
<proteinExistence type="predicted"/>
<protein>
    <submittedName>
        <fullName evidence="1">10_t:CDS:1</fullName>
    </submittedName>
</protein>
<keyword evidence="2" id="KW-1185">Reference proteome</keyword>